<evidence type="ECO:0000256" key="1">
    <source>
        <dbReference type="ARBA" id="ARBA00012513"/>
    </source>
</evidence>
<keyword evidence="4" id="KW-0418">Kinase</keyword>
<evidence type="ECO:0000256" key="6">
    <source>
        <dbReference type="PROSITE-ProRule" id="PRU00339"/>
    </source>
</evidence>
<keyword evidence="5" id="KW-0067">ATP-binding</keyword>
<dbReference type="SUPFAM" id="SSF56112">
    <property type="entry name" value="Protein kinase-like (PK-like)"/>
    <property type="match status" value="1"/>
</dbReference>
<dbReference type="RefSeq" id="WP_316414159.1">
    <property type="nucleotide sequence ID" value="NZ_AP027080.1"/>
</dbReference>
<dbReference type="InterPro" id="IPR008271">
    <property type="entry name" value="Ser/Thr_kinase_AS"/>
</dbReference>
<dbReference type="EMBL" id="AP027080">
    <property type="protein sequence ID" value="BDU71273.1"/>
    <property type="molecule type" value="Genomic_DNA"/>
</dbReference>
<dbReference type="PROSITE" id="PS50011">
    <property type="entry name" value="PROTEIN_KINASE_DOM"/>
    <property type="match status" value="1"/>
</dbReference>
<dbReference type="AlphaFoldDB" id="A0AA48KA86"/>
<protein>
    <recommendedName>
        <fullName evidence="1">non-specific serine/threonine protein kinase</fullName>
        <ecNumber evidence="1">2.7.11.1</ecNumber>
    </recommendedName>
</protein>
<dbReference type="CDD" id="cd14014">
    <property type="entry name" value="STKc_PknB_like"/>
    <property type="match status" value="1"/>
</dbReference>
<dbReference type="SUPFAM" id="SSF48452">
    <property type="entry name" value="TPR-like"/>
    <property type="match status" value="1"/>
</dbReference>
<dbReference type="PROSITE" id="PS50005">
    <property type="entry name" value="TPR"/>
    <property type="match status" value="1"/>
</dbReference>
<keyword evidence="2" id="KW-0808">Transferase</keyword>
<feature type="compositionally biased region" description="Pro residues" evidence="7">
    <location>
        <begin position="122"/>
        <end position="141"/>
    </location>
</feature>
<dbReference type="PANTHER" id="PTHR43671:SF13">
    <property type="entry name" value="SERINE_THREONINE-PROTEIN KINASE NEK2"/>
    <property type="match status" value="1"/>
</dbReference>
<sequence>MTWMLPSGPLAILVAVAAPAWFTFHTAYQDGLEAQKRGDYALAAKAFARAIELEPTPGRQVKTYGLNFIPSYFPYLRLAEALLALGDGAGAERALGLSERFGIEPGPEREVLRKRLHAAAPKPAPPAAPPETAPAAVPPPVTVRAPGAPAPERPAEARPPDPGPRETPPRESRPEPARPTPRAPQEPSPAPVIRTVPVPAPSAPSGSGRRWVLGGLGLAALGLGLALRRRPAAAPPPVAADPNLARSFGPYRPLRLLGDGGCASAYLGVHRDTGAPVALKVPHRHLAQDPQFRARFRREAALGGRLHHPHIVPILTPEPSEEDLWIAMTFIEGTTLEAFLRDRGALPVPWAAAIAIHVAEAIAHAHAQQVVHRDLKPANIMLNAAGAWVMDFGVARVLDGTATSSTMFIGTPSYAAPECLANPQVGPEADGYALGLILFEMLTGRQAFSGSSAFQILEAHRTQPLPEVRSLRPDAPGALCDLAARLGRKAPGERPGDAEILEVLRGFAPIASWPPPAGALPA</sequence>
<dbReference type="Proteomes" id="UP001238179">
    <property type="component" value="Chromosome"/>
</dbReference>
<dbReference type="SMART" id="SM00220">
    <property type="entry name" value="S_TKc"/>
    <property type="match status" value="1"/>
</dbReference>
<organism evidence="9 10">
    <name type="scientific">Mesoterricola silvestris</name>
    <dbReference type="NCBI Taxonomy" id="2927979"/>
    <lineage>
        <taxon>Bacteria</taxon>
        <taxon>Pseudomonadati</taxon>
        <taxon>Acidobacteriota</taxon>
        <taxon>Holophagae</taxon>
        <taxon>Holophagales</taxon>
        <taxon>Holophagaceae</taxon>
        <taxon>Mesoterricola</taxon>
    </lineage>
</organism>
<dbReference type="InterPro" id="IPR011990">
    <property type="entry name" value="TPR-like_helical_dom_sf"/>
</dbReference>
<keyword evidence="3" id="KW-0547">Nucleotide-binding</keyword>
<proteinExistence type="predicted"/>
<feature type="compositionally biased region" description="Pro residues" evidence="7">
    <location>
        <begin position="177"/>
        <end position="190"/>
    </location>
</feature>
<evidence type="ECO:0000256" key="7">
    <source>
        <dbReference type="SAM" id="MobiDB-lite"/>
    </source>
</evidence>
<dbReference type="InterPro" id="IPR011009">
    <property type="entry name" value="Kinase-like_dom_sf"/>
</dbReference>
<evidence type="ECO:0000256" key="5">
    <source>
        <dbReference type="ARBA" id="ARBA00022840"/>
    </source>
</evidence>
<dbReference type="InterPro" id="IPR050660">
    <property type="entry name" value="NEK_Ser/Thr_kinase"/>
</dbReference>
<dbReference type="InterPro" id="IPR019734">
    <property type="entry name" value="TPR_rpt"/>
</dbReference>
<dbReference type="GO" id="GO:0005524">
    <property type="term" value="F:ATP binding"/>
    <property type="evidence" value="ECO:0007669"/>
    <property type="project" value="UniProtKB-KW"/>
</dbReference>
<dbReference type="Gene3D" id="1.10.510.10">
    <property type="entry name" value="Transferase(Phosphotransferase) domain 1"/>
    <property type="match status" value="1"/>
</dbReference>
<accession>A0AA48KA86</accession>
<reference evidence="10" key="1">
    <citation type="journal article" date="2023" name="Int. J. Syst. Evol. Microbiol.">
        <title>Mesoterricola silvestris gen. nov., sp. nov., Mesoterricola sediminis sp. nov., Geothrix oryzae sp. nov., Geothrix edaphica sp. nov., Geothrix rubra sp. nov., and Geothrix limicola sp. nov., six novel members of Acidobacteriota isolated from soils.</title>
        <authorList>
            <person name="Itoh H."/>
            <person name="Sugisawa Y."/>
            <person name="Mise K."/>
            <person name="Xu Z."/>
            <person name="Kuniyasu M."/>
            <person name="Ushijima N."/>
            <person name="Kawano K."/>
            <person name="Kobayashi E."/>
            <person name="Shiratori Y."/>
            <person name="Masuda Y."/>
            <person name="Senoo K."/>
        </authorList>
    </citation>
    <scope>NUCLEOTIDE SEQUENCE [LARGE SCALE GENOMIC DNA]</scope>
    <source>
        <strain evidence="10">W79</strain>
    </source>
</reference>
<dbReference type="PANTHER" id="PTHR43671">
    <property type="entry name" value="SERINE/THREONINE-PROTEIN KINASE NEK"/>
    <property type="match status" value="1"/>
</dbReference>
<dbReference type="EC" id="2.7.11.1" evidence="1"/>
<dbReference type="Pfam" id="PF00069">
    <property type="entry name" value="Pkinase"/>
    <property type="match status" value="1"/>
</dbReference>
<dbReference type="Gene3D" id="3.30.200.20">
    <property type="entry name" value="Phosphorylase Kinase, domain 1"/>
    <property type="match status" value="1"/>
</dbReference>
<evidence type="ECO:0000313" key="9">
    <source>
        <dbReference type="EMBL" id="BDU71273.1"/>
    </source>
</evidence>
<dbReference type="InterPro" id="IPR000719">
    <property type="entry name" value="Prot_kinase_dom"/>
</dbReference>
<feature type="domain" description="Protein kinase" evidence="8">
    <location>
        <begin position="251"/>
        <end position="508"/>
    </location>
</feature>
<dbReference type="KEGG" id="msil:METEAL_04470"/>
<keyword evidence="6" id="KW-0802">TPR repeat</keyword>
<evidence type="ECO:0000256" key="3">
    <source>
        <dbReference type="ARBA" id="ARBA00022741"/>
    </source>
</evidence>
<name>A0AA48KA86_9BACT</name>
<evidence type="ECO:0000259" key="8">
    <source>
        <dbReference type="PROSITE" id="PS50011"/>
    </source>
</evidence>
<evidence type="ECO:0000256" key="4">
    <source>
        <dbReference type="ARBA" id="ARBA00022777"/>
    </source>
</evidence>
<feature type="region of interest" description="Disordered" evidence="7">
    <location>
        <begin position="119"/>
        <end position="208"/>
    </location>
</feature>
<keyword evidence="10" id="KW-1185">Reference proteome</keyword>
<dbReference type="PROSITE" id="PS00108">
    <property type="entry name" value="PROTEIN_KINASE_ST"/>
    <property type="match status" value="1"/>
</dbReference>
<feature type="compositionally biased region" description="Basic and acidic residues" evidence="7">
    <location>
        <begin position="153"/>
        <end position="176"/>
    </location>
</feature>
<evidence type="ECO:0000313" key="10">
    <source>
        <dbReference type="Proteomes" id="UP001238179"/>
    </source>
</evidence>
<gene>
    <name evidence="9" type="ORF">METEAL_04470</name>
</gene>
<feature type="repeat" description="TPR" evidence="6">
    <location>
        <begin position="24"/>
        <end position="57"/>
    </location>
</feature>
<evidence type="ECO:0000256" key="2">
    <source>
        <dbReference type="ARBA" id="ARBA00022679"/>
    </source>
</evidence>
<dbReference type="GO" id="GO:0004674">
    <property type="term" value="F:protein serine/threonine kinase activity"/>
    <property type="evidence" value="ECO:0007669"/>
    <property type="project" value="UniProtKB-EC"/>
</dbReference>